<dbReference type="InterPro" id="IPR027310">
    <property type="entry name" value="Profilin_CS"/>
</dbReference>
<evidence type="ECO:0000313" key="8">
    <source>
        <dbReference type="Ensembl" id="ENSOKIP00005008626.1"/>
    </source>
</evidence>
<comment type="subcellular location">
    <subcellularLocation>
        <location evidence="1">Cytoplasm</location>
        <location evidence="1">Cytoskeleton</location>
    </subcellularLocation>
</comment>
<dbReference type="PANTHER" id="PTHR13936:SF15">
    <property type="entry name" value="PROFILIN-2"/>
    <property type="match status" value="1"/>
</dbReference>
<dbReference type="GO" id="GO:0005856">
    <property type="term" value="C:cytoskeleton"/>
    <property type="evidence" value="ECO:0007669"/>
    <property type="project" value="UniProtKB-SubCell"/>
</dbReference>
<protein>
    <recommendedName>
        <fullName evidence="7">Profilin</fullName>
    </recommendedName>
</protein>
<evidence type="ECO:0000256" key="7">
    <source>
        <dbReference type="RuleBase" id="RU003909"/>
    </source>
</evidence>
<dbReference type="InterPro" id="IPR005455">
    <property type="entry name" value="PFN_euk"/>
</dbReference>
<keyword evidence="4" id="KW-0007">Acetylation</keyword>
<keyword evidence="3" id="KW-0963">Cytoplasm</keyword>
<keyword evidence="5" id="KW-0206">Cytoskeleton</keyword>
<dbReference type="AlphaFoldDB" id="A0A8C7CMZ8"/>
<dbReference type="PRINTS" id="PR01639">
    <property type="entry name" value="PROFILINMAML"/>
</dbReference>
<evidence type="ECO:0000256" key="1">
    <source>
        <dbReference type="ARBA" id="ARBA00004245"/>
    </source>
</evidence>
<name>A0A8C7CMZ8_ONCKI</name>
<reference evidence="8" key="1">
    <citation type="submission" date="2025-08" db="UniProtKB">
        <authorList>
            <consortium name="Ensembl"/>
        </authorList>
    </citation>
    <scope>IDENTIFICATION</scope>
</reference>
<reference evidence="8" key="2">
    <citation type="submission" date="2025-09" db="UniProtKB">
        <authorList>
            <consortium name="Ensembl"/>
        </authorList>
    </citation>
    <scope>IDENTIFICATION</scope>
</reference>
<proteinExistence type="inferred from homology"/>
<gene>
    <name evidence="8" type="primary">PFN2</name>
</gene>
<dbReference type="GO" id="GO:0003779">
    <property type="term" value="F:actin binding"/>
    <property type="evidence" value="ECO:0007669"/>
    <property type="project" value="UniProtKB-KW"/>
</dbReference>
<dbReference type="GO" id="GO:0032233">
    <property type="term" value="P:positive regulation of actin filament bundle assembly"/>
    <property type="evidence" value="ECO:0007669"/>
    <property type="project" value="TreeGrafter"/>
</dbReference>
<accession>A0A8C7CMZ8</accession>
<dbReference type="Ensembl" id="ENSOKIT00005009164.1">
    <property type="protein sequence ID" value="ENSOKIP00005008626.1"/>
    <property type="gene ID" value="ENSOKIG00005003812.1"/>
</dbReference>
<dbReference type="GO" id="GO:0030036">
    <property type="term" value="P:actin cytoskeleton organization"/>
    <property type="evidence" value="ECO:0007669"/>
    <property type="project" value="InterPro"/>
</dbReference>
<evidence type="ECO:0000256" key="2">
    <source>
        <dbReference type="ARBA" id="ARBA00010058"/>
    </source>
</evidence>
<evidence type="ECO:0000256" key="3">
    <source>
        <dbReference type="ARBA" id="ARBA00022490"/>
    </source>
</evidence>
<evidence type="ECO:0000256" key="5">
    <source>
        <dbReference type="ARBA" id="ARBA00023212"/>
    </source>
</evidence>
<sequence>MSWQVYVDNLMADGSCQDSAIVGCTDAKYVWASVPGGTFVNITVDEIDVIVGKDREAFFCGGLILGQKKFSVIRDSLHSDGDWTMDIRTKSQGGDIMDLSSISGIFQIKKANQIPFDLKNRLVLHQIGFGDNI</sequence>
<dbReference type="InterPro" id="IPR048278">
    <property type="entry name" value="PFN"/>
</dbReference>
<evidence type="ECO:0000256" key="4">
    <source>
        <dbReference type="ARBA" id="ARBA00022990"/>
    </source>
</evidence>
<dbReference type="InterPro" id="IPR005454">
    <property type="entry name" value="Profilin1/2/3_vertebrate"/>
</dbReference>
<dbReference type="Pfam" id="PF00235">
    <property type="entry name" value="Profilin"/>
    <property type="match status" value="1"/>
</dbReference>
<dbReference type="GO" id="GO:0030833">
    <property type="term" value="P:regulation of actin filament polymerization"/>
    <property type="evidence" value="ECO:0007669"/>
    <property type="project" value="TreeGrafter"/>
</dbReference>
<dbReference type="Gene3D" id="3.30.450.30">
    <property type="entry name" value="Dynein light chain 2a, cytoplasmic"/>
    <property type="match status" value="1"/>
</dbReference>
<organism evidence="8 9">
    <name type="scientific">Oncorhynchus kisutch</name>
    <name type="common">Coho salmon</name>
    <name type="synonym">Salmo kisutch</name>
    <dbReference type="NCBI Taxonomy" id="8019"/>
    <lineage>
        <taxon>Eukaryota</taxon>
        <taxon>Metazoa</taxon>
        <taxon>Chordata</taxon>
        <taxon>Craniata</taxon>
        <taxon>Vertebrata</taxon>
        <taxon>Euteleostomi</taxon>
        <taxon>Actinopterygii</taxon>
        <taxon>Neopterygii</taxon>
        <taxon>Teleostei</taxon>
        <taxon>Protacanthopterygii</taxon>
        <taxon>Salmoniformes</taxon>
        <taxon>Salmonidae</taxon>
        <taxon>Salmoninae</taxon>
        <taxon>Oncorhynchus</taxon>
    </lineage>
</organism>
<dbReference type="SUPFAM" id="SSF55770">
    <property type="entry name" value="Profilin (actin-binding protein)"/>
    <property type="match status" value="1"/>
</dbReference>
<dbReference type="InterPro" id="IPR036140">
    <property type="entry name" value="PFN_sf"/>
</dbReference>
<evidence type="ECO:0000256" key="6">
    <source>
        <dbReference type="ARBA" id="ARBA00025549"/>
    </source>
</evidence>
<dbReference type="GO" id="GO:0005737">
    <property type="term" value="C:cytoplasm"/>
    <property type="evidence" value="ECO:0007669"/>
    <property type="project" value="TreeGrafter"/>
</dbReference>
<keyword evidence="7" id="KW-0009">Actin-binding</keyword>
<dbReference type="SMART" id="SM00392">
    <property type="entry name" value="PROF"/>
    <property type="match status" value="1"/>
</dbReference>
<evidence type="ECO:0000313" key="9">
    <source>
        <dbReference type="Proteomes" id="UP000694557"/>
    </source>
</evidence>
<dbReference type="Proteomes" id="UP000694557">
    <property type="component" value="Unassembled WGS sequence"/>
</dbReference>
<dbReference type="PROSITE" id="PS00414">
    <property type="entry name" value="PROFILIN"/>
    <property type="match status" value="1"/>
</dbReference>
<dbReference type="GeneTree" id="ENSGT00940000153664"/>
<keyword evidence="9" id="KW-1185">Reference proteome</keyword>
<comment type="similarity">
    <text evidence="2 7">Belongs to the profilin family.</text>
</comment>
<comment type="function">
    <text evidence="6">Binds to actin and affects the structure of the cytoskeleton. At high concentrations, profilin prevents the polymerization of actin, whereas it enhances it at low concentrations. By binding to PIP2, it inhibits the formation of IP3 and DG.</text>
</comment>
<dbReference type="PANTHER" id="PTHR13936">
    <property type="entry name" value="PROFILIN"/>
    <property type="match status" value="1"/>
</dbReference>